<evidence type="ECO:0000313" key="20">
    <source>
        <dbReference type="Proteomes" id="UP000598633"/>
    </source>
</evidence>
<dbReference type="InterPro" id="IPR017871">
    <property type="entry name" value="ABC_transporter-like_CS"/>
</dbReference>
<keyword evidence="10 17" id="KW-0067">ATP-binding</keyword>
<comment type="function">
    <text evidence="17">The UvrABC repair system catalyzes the recognition and processing of DNA lesions. UvrA is an ATPase and a DNA-binding protein. A damage recognition complex composed of 2 UvrA and 2 UvrB subunits scans DNA for abnormalities. When the presence of a lesion has been verified by UvrB, the UvrA molecules dissociate.</text>
</comment>
<feature type="binding site" evidence="17">
    <location>
        <begin position="32"/>
        <end position="39"/>
    </location>
    <ligand>
        <name>ATP</name>
        <dbReference type="ChEBI" id="CHEBI:30616"/>
    </ligand>
</feature>
<dbReference type="Pfam" id="PF17760">
    <property type="entry name" value="UvrA_inter"/>
    <property type="match status" value="1"/>
</dbReference>
<dbReference type="EMBL" id="JACXWA010000109">
    <property type="protein sequence ID" value="MBD3871032.1"/>
    <property type="molecule type" value="Genomic_DNA"/>
</dbReference>
<dbReference type="GO" id="GO:0009380">
    <property type="term" value="C:excinuclease repair complex"/>
    <property type="evidence" value="ECO:0007669"/>
    <property type="project" value="InterPro"/>
</dbReference>
<dbReference type="PANTHER" id="PTHR43152">
    <property type="entry name" value="UVRABC SYSTEM PROTEIN A"/>
    <property type="match status" value="1"/>
</dbReference>
<evidence type="ECO:0000256" key="2">
    <source>
        <dbReference type="ARBA" id="ARBA00022490"/>
    </source>
</evidence>
<evidence type="ECO:0000256" key="16">
    <source>
        <dbReference type="ARBA" id="ARBA00042156"/>
    </source>
</evidence>
<keyword evidence="13 17" id="KW-0234">DNA repair</keyword>
<dbReference type="InterPro" id="IPR003593">
    <property type="entry name" value="AAA+_ATPase"/>
</dbReference>
<keyword evidence="8 17" id="KW-0863">Zinc-finger</keyword>
<evidence type="ECO:0000256" key="4">
    <source>
        <dbReference type="ARBA" id="ARBA00022737"/>
    </source>
</evidence>
<dbReference type="Gene3D" id="3.30.1490.20">
    <property type="entry name" value="ATP-grasp fold, A domain"/>
    <property type="match status" value="1"/>
</dbReference>
<evidence type="ECO:0000256" key="14">
    <source>
        <dbReference type="ARBA" id="ARBA00038000"/>
    </source>
</evidence>
<evidence type="ECO:0000256" key="17">
    <source>
        <dbReference type="HAMAP-Rule" id="MF_00205"/>
    </source>
</evidence>
<dbReference type="NCBIfam" id="TIGR00630">
    <property type="entry name" value="uvra"/>
    <property type="match status" value="1"/>
</dbReference>
<evidence type="ECO:0000256" key="15">
    <source>
        <dbReference type="ARBA" id="ARBA00039316"/>
    </source>
</evidence>
<keyword evidence="7 17" id="KW-0228">DNA excision</keyword>
<evidence type="ECO:0000256" key="13">
    <source>
        <dbReference type="ARBA" id="ARBA00023204"/>
    </source>
</evidence>
<keyword evidence="9 17" id="KW-0862">Zinc</keyword>
<dbReference type="InterPro" id="IPR004602">
    <property type="entry name" value="UvrA"/>
</dbReference>
<dbReference type="Pfam" id="PF17755">
    <property type="entry name" value="UvrA_DNA-bind"/>
    <property type="match status" value="1"/>
</dbReference>
<dbReference type="PROSITE" id="PS00211">
    <property type="entry name" value="ABC_TRANSPORTER_1"/>
    <property type="match status" value="2"/>
</dbReference>
<keyword evidence="4 17" id="KW-0677">Repeat</keyword>
<accession>A0A8J6XXV0</accession>
<evidence type="ECO:0000256" key="12">
    <source>
        <dbReference type="ARBA" id="ARBA00023125"/>
    </source>
</evidence>
<dbReference type="GO" id="GO:0016887">
    <property type="term" value="F:ATP hydrolysis activity"/>
    <property type="evidence" value="ECO:0007669"/>
    <property type="project" value="InterPro"/>
</dbReference>
<proteinExistence type="inferred from homology"/>
<evidence type="ECO:0000256" key="3">
    <source>
        <dbReference type="ARBA" id="ARBA00022723"/>
    </source>
</evidence>
<comment type="similarity">
    <text evidence="14 17">Belongs to the ABC transporter superfamily. UvrA family.</text>
</comment>
<dbReference type="PROSITE" id="PS50893">
    <property type="entry name" value="ABC_TRANSPORTER_2"/>
    <property type="match status" value="1"/>
</dbReference>
<evidence type="ECO:0000313" key="19">
    <source>
        <dbReference type="EMBL" id="MBD3871032.1"/>
    </source>
</evidence>
<dbReference type="InterPro" id="IPR003439">
    <property type="entry name" value="ABC_transporter-like_ATP-bd"/>
</dbReference>
<evidence type="ECO:0000256" key="11">
    <source>
        <dbReference type="ARBA" id="ARBA00022881"/>
    </source>
</evidence>
<dbReference type="Gene3D" id="1.10.8.280">
    <property type="entry name" value="ABC transporter ATPase domain-like"/>
    <property type="match status" value="1"/>
</dbReference>
<dbReference type="GO" id="GO:0005737">
    <property type="term" value="C:cytoplasm"/>
    <property type="evidence" value="ECO:0007669"/>
    <property type="project" value="UniProtKB-SubCell"/>
</dbReference>
<evidence type="ECO:0000256" key="9">
    <source>
        <dbReference type="ARBA" id="ARBA00022833"/>
    </source>
</evidence>
<comment type="subunit">
    <text evidence="17">Forms a heterotetramer with UvrB during the search for lesions.</text>
</comment>
<dbReference type="Gene3D" id="3.40.50.300">
    <property type="entry name" value="P-loop containing nucleotide triphosphate hydrolases"/>
    <property type="match status" value="2"/>
</dbReference>
<dbReference type="GO" id="GO:0008270">
    <property type="term" value="F:zinc ion binding"/>
    <property type="evidence" value="ECO:0007669"/>
    <property type="project" value="UniProtKB-UniRule"/>
</dbReference>
<sequence>MQDEIIIRGAREHNLDNIDVAIPRNRLVVITGVSGSGKSSLAFDTLFAEGQRRYVESLSAYARQFLDQMEKPDVDTIEGLSPAISIEQKTTSRNPRSTVGTVTEIHDYLRLLWASVGVPECPDCEIPIRPQSVEQMVDQILSLPNGTRFMLLAPVIEGRKGEHRKVFAQMVREGFVRARVNGKIIDAAEPPDLDKKRKHTIEVVVDRLSVREGVASRLADSLETALRVGEGLTLVVRARGEEIVLSARHACPKCGFSLTEISPRLFSFNSPQGACPTCSGLGFLREVDPEKLILDPERSLAGGCLAMVGKSPGSWFRHQVEQLAEALEFDLHTPWRRLPEGARQVLMYGTDGEHEFVWEGRKGAYRYRDRFEGAVPRLERRFAETSSEDVRRELERYMSFAPCGDCGGSRLRREALAVKIAGGSLVDVSSLPVNRALEWFNVLKLGERDTRIADKILREVRDRLGFLVSVGLDYLTLDRMAGTLSGGESQRIRLATQVGSKLMGVLYVLDEPSIGLHQRDNRRLLDTLKGMRDLGNTVVVVEHDEETIREADWVVDLGPGAGRHGGRVVASGPPESLEAAEESLTGAYLAGRRRIPVPAERSAGNGDRLVVRGAAEHNLKEIDVDLPLGRLICVTGVSGSGKSTLVNEILHKAVARELYGILARPGRHTGVEGIDLLDKVIAIDQSPIGRTPRSNPATYTKVFDPIRSLFAATTDARARGYKPGRFSFNVRGGRCEACQGAGRLRIEMHFLPDVFVTCDQCGGSRYNRETLEVHFKGLSIAEVLDLTVSQAREIFGSVPKIVRVLDTLMAVGLGYLHLGQPATTLSGGEAQRIKLSRELAKRATGQTLYLLDEPTTGLHFEDVHKLLAVLHALVDRGNTVVVIEHNLDVIKTADWIVDLGPEGGDGGGEVVVSGTPDDVAKCKRSYTGQFLKKML</sequence>
<dbReference type="GO" id="GO:0009432">
    <property type="term" value="P:SOS response"/>
    <property type="evidence" value="ECO:0007669"/>
    <property type="project" value="UniProtKB-UniRule"/>
</dbReference>
<evidence type="ECO:0000256" key="5">
    <source>
        <dbReference type="ARBA" id="ARBA00022741"/>
    </source>
</evidence>
<dbReference type="Gene3D" id="1.20.1580.10">
    <property type="entry name" value="ABC transporter ATPase like domain"/>
    <property type="match status" value="2"/>
</dbReference>
<dbReference type="GO" id="GO:0006289">
    <property type="term" value="P:nucleotide-excision repair"/>
    <property type="evidence" value="ECO:0007669"/>
    <property type="project" value="UniProtKB-UniRule"/>
</dbReference>
<protein>
    <recommendedName>
        <fullName evidence="15 17">UvrABC system protein A</fullName>
        <shortName evidence="17">UvrA protein</shortName>
    </recommendedName>
    <alternativeName>
        <fullName evidence="16 17">Excinuclease ABC subunit A</fullName>
    </alternativeName>
</protein>
<evidence type="ECO:0000256" key="8">
    <source>
        <dbReference type="ARBA" id="ARBA00022771"/>
    </source>
</evidence>
<dbReference type="NCBIfam" id="NF001503">
    <property type="entry name" value="PRK00349.1"/>
    <property type="match status" value="1"/>
</dbReference>
<dbReference type="GO" id="GO:0003677">
    <property type="term" value="F:DNA binding"/>
    <property type="evidence" value="ECO:0007669"/>
    <property type="project" value="UniProtKB-UniRule"/>
</dbReference>
<dbReference type="PANTHER" id="PTHR43152:SF3">
    <property type="entry name" value="UVRABC SYSTEM PROTEIN A"/>
    <property type="match status" value="1"/>
</dbReference>
<comment type="caution">
    <text evidence="19">The sequence shown here is derived from an EMBL/GenBank/DDBJ whole genome shotgun (WGS) entry which is preliminary data.</text>
</comment>
<name>A0A8J6XXV0_9BACT</name>
<dbReference type="SUPFAM" id="SSF52540">
    <property type="entry name" value="P-loop containing nucleoside triphosphate hydrolases"/>
    <property type="match status" value="3"/>
</dbReference>
<feature type="zinc finger region" description="C4-type" evidence="17">
    <location>
        <begin position="251"/>
        <end position="278"/>
    </location>
</feature>
<evidence type="ECO:0000259" key="18">
    <source>
        <dbReference type="PROSITE" id="PS50893"/>
    </source>
</evidence>
<comment type="subcellular location">
    <subcellularLocation>
        <location evidence="1 17">Cytoplasm</location>
    </subcellularLocation>
</comment>
<keyword evidence="2 17" id="KW-0963">Cytoplasm</keyword>
<evidence type="ECO:0000256" key="7">
    <source>
        <dbReference type="ARBA" id="ARBA00022769"/>
    </source>
</evidence>
<reference evidence="19 20" key="1">
    <citation type="submission" date="2020-08" db="EMBL/GenBank/DDBJ databases">
        <title>Acidobacteriota in marine sediments use diverse sulfur dissimilation pathways.</title>
        <authorList>
            <person name="Wasmund K."/>
        </authorList>
    </citation>
    <scope>NUCLEOTIDE SEQUENCE [LARGE SCALE GENOMIC DNA]</scope>
    <source>
        <strain evidence="19">MAG AM3-A</strain>
    </source>
</reference>
<feature type="domain" description="ABC transporter" evidence="18">
    <location>
        <begin position="604"/>
        <end position="932"/>
    </location>
</feature>
<keyword evidence="6 17" id="KW-0227">DNA damage</keyword>
<feature type="binding site" evidence="17">
    <location>
        <begin position="636"/>
        <end position="643"/>
    </location>
    <ligand>
        <name>ATP</name>
        <dbReference type="ChEBI" id="CHEBI:30616"/>
    </ligand>
</feature>
<dbReference type="CDD" id="cd03271">
    <property type="entry name" value="ABC_UvrA_II"/>
    <property type="match status" value="1"/>
</dbReference>
<dbReference type="InterPro" id="IPR041552">
    <property type="entry name" value="UvrA_DNA-bd"/>
</dbReference>
<evidence type="ECO:0000256" key="10">
    <source>
        <dbReference type="ARBA" id="ARBA00022840"/>
    </source>
</evidence>
<keyword evidence="19" id="KW-0378">Hydrolase</keyword>
<dbReference type="InterPro" id="IPR027417">
    <property type="entry name" value="P-loop_NTPase"/>
</dbReference>
<dbReference type="SMART" id="SM00382">
    <property type="entry name" value="AAA"/>
    <property type="match status" value="1"/>
</dbReference>
<evidence type="ECO:0000256" key="6">
    <source>
        <dbReference type="ARBA" id="ARBA00022763"/>
    </source>
</evidence>
<evidence type="ECO:0000256" key="1">
    <source>
        <dbReference type="ARBA" id="ARBA00004496"/>
    </source>
</evidence>
<keyword evidence="3 17" id="KW-0479">Metal-binding</keyword>
<dbReference type="InterPro" id="IPR041102">
    <property type="entry name" value="UvrA_inter"/>
</dbReference>
<organism evidence="19 20">
    <name type="scientific">Candidatus Sulfomarinibacter kjeldsenii</name>
    <dbReference type="NCBI Taxonomy" id="2885994"/>
    <lineage>
        <taxon>Bacteria</taxon>
        <taxon>Pseudomonadati</taxon>
        <taxon>Acidobacteriota</taxon>
        <taxon>Thermoanaerobaculia</taxon>
        <taxon>Thermoanaerobaculales</taxon>
        <taxon>Candidatus Sulfomarinibacteraceae</taxon>
        <taxon>Candidatus Sulfomarinibacter</taxon>
    </lineage>
</organism>
<dbReference type="Proteomes" id="UP000598633">
    <property type="component" value="Unassembled WGS sequence"/>
</dbReference>
<dbReference type="CDD" id="cd03270">
    <property type="entry name" value="ABC_UvrA_I"/>
    <property type="match status" value="1"/>
</dbReference>
<dbReference type="HAMAP" id="MF_00205">
    <property type="entry name" value="UvrA"/>
    <property type="match status" value="1"/>
</dbReference>
<dbReference type="GO" id="GO:0005524">
    <property type="term" value="F:ATP binding"/>
    <property type="evidence" value="ECO:0007669"/>
    <property type="project" value="UniProtKB-UniRule"/>
</dbReference>
<keyword evidence="5 17" id="KW-0547">Nucleotide-binding</keyword>
<keyword evidence="11 17" id="KW-0267">Excision nuclease</keyword>
<gene>
    <name evidence="17 19" type="primary">uvrA</name>
    <name evidence="19" type="ORF">IFJ97_06695</name>
</gene>
<keyword evidence="12 17" id="KW-0238">DNA-binding</keyword>
<dbReference type="AlphaFoldDB" id="A0A8J6XXV0"/>
<dbReference type="GO" id="GO:0009381">
    <property type="term" value="F:excinuclease ABC activity"/>
    <property type="evidence" value="ECO:0007669"/>
    <property type="project" value="UniProtKB-UniRule"/>
</dbReference>
<dbReference type="FunFam" id="1.20.1580.10:FF:000002">
    <property type="entry name" value="UvrABC system protein A"/>
    <property type="match status" value="1"/>
</dbReference>
<keyword evidence="17" id="KW-0742">SOS response</keyword>
<feature type="zinc finger region" description="C4-type" evidence="17">
    <location>
        <begin position="735"/>
        <end position="761"/>
    </location>
</feature>
<dbReference type="InterPro" id="IPR013815">
    <property type="entry name" value="ATP_grasp_subdomain_1"/>
</dbReference>